<accession>A0A839QQT0</accession>
<feature type="domain" description="SH3b" evidence="2">
    <location>
        <begin position="45"/>
        <end position="108"/>
    </location>
</feature>
<dbReference type="GO" id="GO:0006508">
    <property type="term" value="P:proteolysis"/>
    <property type="evidence" value="ECO:0007669"/>
    <property type="project" value="InterPro"/>
</dbReference>
<gene>
    <name evidence="3" type="ORF">E9229_000622</name>
</gene>
<dbReference type="PANTHER" id="PTHR34408">
    <property type="entry name" value="FAMILY PROTEIN, PUTATIVE-RELATED"/>
    <property type="match status" value="1"/>
</dbReference>
<dbReference type="PANTHER" id="PTHR34408:SF1">
    <property type="entry name" value="GLYCOSYL HYDROLASE FAMILY 19 DOMAIN-CONTAINING PROTEIN HI_1415"/>
    <property type="match status" value="1"/>
</dbReference>
<dbReference type="Pfam" id="PF08239">
    <property type="entry name" value="SH3_3"/>
    <property type="match status" value="2"/>
</dbReference>
<protein>
    <submittedName>
        <fullName evidence="3">SH3-like domain-containing protein</fullName>
    </submittedName>
</protein>
<dbReference type="InterPro" id="IPR003709">
    <property type="entry name" value="VanY-like_core_dom"/>
</dbReference>
<keyword evidence="1" id="KW-0732">Signal</keyword>
<name>A0A839QQT0_9MICC</name>
<dbReference type="PROSITE" id="PS51781">
    <property type="entry name" value="SH3B"/>
    <property type="match status" value="2"/>
</dbReference>
<dbReference type="Gene3D" id="3.30.1380.10">
    <property type="match status" value="1"/>
</dbReference>
<evidence type="ECO:0000313" key="4">
    <source>
        <dbReference type="Proteomes" id="UP000523000"/>
    </source>
</evidence>
<dbReference type="RefSeq" id="WP_183509805.1">
    <property type="nucleotide sequence ID" value="NZ_BAABGK010000025.1"/>
</dbReference>
<organism evidence="3 4">
    <name type="scientific">Paeniglutamicibacter cryotolerans</name>
    <dbReference type="NCBI Taxonomy" id="670079"/>
    <lineage>
        <taxon>Bacteria</taxon>
        <taxon>Bacillati</taxon>
        <taxon>Actinomycetota</taxon>
        <taxon>Actinomycetes</taxon>
        <taxon>Micrococcales</taxon>
        <taxon>Micrococcaceae</taxon>
        <taxon>Paeniglutamicibacter</taxon>
    </lineage>
</organism>
<dbReference type="InterPro" id="IPR009045">
    <property type="entry name" value="Zn_M74/Hedgehog-like"/>
</dbReference>
<comment type="caution">
    <text evidence="3">The sequence shown here is derived from an EMBL/GenBank/DDBJ whole genome shotgun (WGS) entry which is preliminary data.</text>
</comment>
<dbReference type="SMART" id="SM00287">
    <property type="entry name" value="SH3b"/>
    <property type="match status" value="2"/>
</dbReference>
<dbReference type="EMBL" id="JACHVS010000001">
    <property type="protein sequence ID" value="MBB2994431.1"/>
    <property type="molecule type" value="Genomic_DNA"/>
</dbReference>
<dbReference type="Pfam" id="PF02557">
    <property type="entry name" value="VanY"/>
    <property type="match status" value="1"/>
</dbReference>
<keyword evidence="4" id="KW-1185">Reference proteome</keyword>
<evidence type="ECO:0000256" key="1">
    <source>
        <dbReference type="SAM" id="SignalP"/>
    </source>
</evidence>
<proteinExistence type="predicted"/>
<dbReference type="InterPro" id="IPR003646">
    <property type="entry name" value="SH3-like_bac-type"/>
</dbReference>
<dbReference type="Gene3D" id="2.30.30.40">
    <property type="entry name" value="SH3 Domains"/>
    <property type="match status" value="2"/>
</dbReference>
<dbReference type="InterPro" id="IPR052354">
    <property type="entry name" value="Cell_Wall_Dynamics_Protein"/>
</dbReference>
<reference evidence="3 4" key="1">
    <citation type="submission" date="2020-08" db="EMBL/GenBank/DDBJ databases">
        <title>Sequencing the genomes of 1000 actinobacteria strains.</title>
        <authorList>
            <person name="Klenk H.-P."/>
        </authorList>
    </citation>
    <scope>NUCLEOTIDE SEQUENCE [LARGE SCALE GENOMIC DNA]</scope>
    <source>
        <strain evidence="3 4">DSM 22826</strain>
    </source>
</reference>
<dbReference type="CDD" id="cd14814">
    <property type="entry name" value="Peptidase_M15"/>
    <property type="match status" value="1"/>
</dbReference>
<sequence>MTYAKTPGARLRVLTVGVLAFSFWGAPPVATAATSVPVTIAAAVAAKEVKRATANLNLRLRAGTNTKVLLVIPRDTQLAISATSGGWSKTTYRSKTGWVSTAYLKPAEAKKPGLGKSTATLNLRKQATTSSKVLGSIPKGAILELKATQGKWKRVTHRGKTGWVNSGYLKGVANKPGREIYIEGAYTSNRAGLTDRYYTKTAGSGLRSSVNGPMKIGDIPRYSVAYRDLAQERKAGGVAGWYFVRTQGTYGWMKTSALQRNSTAPTVNSKEISRATVHRQVNGKVPASMLVAIPWDREKTLIAAPALADLTHLNASFKKKFGTSLTIDLAYRTRETQDYYWTDLGPLVAARPGTSNHGWGTAIDLPETYDYSFRGKYFKWLKVNSKKYNWVHRSYLEEGSKYAEAWHFEYVGR</sequence>
<dbReference type="SUPFAM" id="SSF55166">
    <property type="entry name" value="Hedgehog/DD-peptidase"/>
    <property type="match status" value="1"/>
</dbReference>
<evidence type="ECO:0000259" key="2">
    <source>
        <dbReference type="PROSITE" id="PS51781"/>
    </source>
</evidence>
<dbReference type="Proteomes" id="UP000523000">
    <property type="component" value="Unassembled WGS sequence"/>
</dbReference>
<dbReference type="GO" id="GO:0008233">
    <property type="term" value="F:peptidase activity"/>
    <property type="evidence" value="ECO:0007669"/>
    <property type="project" value="InterPro"/>
</dbReference>
<feature type="domain" description="SH3b" evidence="2">
    <location>
        <begin position="111"/>
        <end position="173"/>
    </location>
</feature>
<evidence type="ECO:0000313" key="3">
    <source>
        <dbReference type="EMBL" id="MBB2994431.1"/>
    </source>
</evidence>
<feature type="chain" id="PRO_5032933205" evidence="1">
    <location>
        <begin position="33"/>
        <end position="413"/>
    </location>
</feature>
<dbReference type="AlphaFoldDB" id="A0A839QQT0"/>
<feature type="signal peptide" evidence="1">
    <location>
        <begin position="1"/>
        <end position="32"/>
    </location>
</feature>